<dbReference type="PANTHER" id="PTHR10928:SF2">
    <property type="entry name" value="SUPPRESSOR OF FUSED HOMOLOG"/>
    <property type="match status" value="1"/>
</dbReference>
<dbReference type="Proteomes" id="UP000255334">
    <property type="component" value="Unassembled WGS sequence"/>
</dbReference>
<comment type="caution">
    <text evidence="2">The sequence shown here is derived from an EMBL/GenBank/DDBJ whole genome shotgun (WGS) entry which is preliminary data.</text>
</comment>
<feature type="domain" description="Suppressor of fused-like" evidence="1">
    <location>
        <begin position="49"/>
        <end position="215"/>
    </location>
</feature>
<dbReference type="Pfam" id="PF05076">
    <property type="entry name" value="SUFU"/>
    <property type="match status" value="1"/>
</dbReference>
<protein>
    <submittedName>
        <fullName evidence="2">Suppressor of fused domain protein</fullName>
    </submittedName>
</protein>
<dbReference type="InterPro" id="IPR037181">
    <property type="entry name" value="SUFU_N"/>
</dbReference>
<dbReference type="EMBL" id="QRBF01000001">
    <property type="protein sequence ID" value="RDS85792.1"/>
    <property type="molecule type" value="Genomic_DNA"/>
</dbReference>
<evidence type="ECO:0000313" key="2">
    <source>
        <dbReference type="EMBL" id="RDS85792.1"/>
    </source>
</evidence>
<dbReference type="RefSeq" id="WP_115476043.1">
    <property type="nucleotide sequence ID" value="NZ_QRBF01000001.1"/>
</dbReference>
<dbReference type="PANTHER" id="PTHR10928">
    <property type="entry name" value="SUPPRESSOR OF FUSED"/>
    <property type="match status" value="1"/>
</dbReference>
<dbReference type="GO" id="GO:0005737">
    <property type="term" value="C:cytoplasm"/>
    <property type="evidence" value="ECO:0007669"/>
    <property type="project" value="TreeGrafter"/>
</dbReference>
<dbReference type="InterPro" id="IPR007768">
    <property type="entry name" value="Suppressor_of_fused"/>
</dbReference>
<keyword evidence="3" id="KW-1185">Reference proteome</keyword>
<evidence type="ECO:0000313" key="3">
    <source>
        <dbReference type="Proteomes" id="UP000255334"/>
    </source>
</evidence>
<dbReference type="InterPro" id="IPR020941">
    <property type="entry name" value="SUFU-like_domain"/>
</dbReference>
<name>A0A370XBW8_9GAMM</name>
<accession>A0A370XBW8</accession>
<dbReference type="OrthoDB" id="9023549at2"/>
<gene>
    <name evidence="2" type="ORF">DWU99_00505</name>
</gene>
<reference evidence="2 3" key="1">
    <citation type="submission" date="2018-07" db="EMBL/GenBank/DDBJ databases">
        <title>Dyella monticola sp. nov. and Dyella psychrodurans sp. nov. isolated from monsoon evergreen broad-leaved forest soil of Dinghu Mountain, China.</title>
        <authorList>
            <person name="Gao Z."/>
            <person name="Qiu L."/>
        </authorList>
    </citation>
    <scope>NUCLEOTIDE SEQUENCE [LARGE SCALE GENOMIC DNA]</scope>
    <source>
        <strain evidence="2 3">4MSK11</strain>
    </source>
</reference>
<sequence>MNLEQYKHQYGNRDDAAPGWDAIDAQLGRVYGDQKPRHWGTVLKHMLGGPDPIDGISAFECRDRQPHLHFCTYGYSSLYYDEASVGKDFSRFGFEMTFRLAGPLPPAEEPIWVCNLLQNLARYVFKSGKWFESFHWVPANGPIRAGFETDIVGLAFVTDPMLLPIDTPHGRVEFIQAFGLTESELAHLKARTKSCQEIVEHHRRANPLLVTDLLRRNVAGDLL</sequence>
<evidence type="ECO:0000259" key="1">
    <source>
        <dbReference type="Pfam" id="PF05076"/>
    </source>
</evidence>
<dbReference type="AlphaFoldDB" id="A0A370XBW8"/>
<organism evidence="2 3">
    <name type="scientific">Dyella psychrodurans</name>
    <dbReference type="NCBI Taxonomy" id="1927960"/>
    <lineage>
        <taxon>Bacteria</taxon>
        <taxon>Pseudomonadati</taxon>
        <taxon>Pseudomonadota</taxon>
        <taxon>Gammaproteobacteria</taxon>
        <taxon>Lysobacterales</taxon>
        <taxon>Rhodanobacteraceae</taxon>
        <taxon>Dyella</taxon>
    </lineage>
</organism>
<dbReference type="SUPFAM" id="SSF103359">
    <property type="entry name" value="Suppressor of Fused, N-terminal domain"/>
    <property type="match status" value="1"/>
</dbReference>
<proteinExistence type="predicted"/>